<name>A0A2S8FXX2_9BACT</name>
<dbReference type="Proteomes" id="UP000240009">
    <property type="component" value="Unassembled WGS sequence"/>
</dbReference>
<dbReference type="EMBL" id="PUIA01000017">
    <property type="protein sequence ID" value="PQO37003.1"/>
    <property type="molecule type" value="Genomic_DNA"/>
</dbReference>
<evidence type="ECO:0008006" key="4">
    <source>
        <dbReference type="Google" id="ProtNLM"/>
    </source>
</evidence>
<evidence type="ECO:0000313" key="3">
    <source>
        <dbReference type="Proteomes" id="UP000240009"/>
    </source>
</evidence>
<feature type="region of interest" description="Disordered" evidence="1">
    <location>
        <begin position="98"/>
        <end position="140"/>
    </location>
</feature>
<protein>
    <recommendedName>
        <fullName evidence="4">Carboxypeptidase regulatory-like domain-containing protein</fullName>
    </recommendedName>
</protein>
<comment type="caution">
    <text evidence="2">The sequence shown here is derived from an EMBL/GenBank/DDBJ whole genome shotgun (WGS) entry which is preliminary data.</text>
</comment>
<gene>
    <name evidence="2" type="ORF">C5Y96_07540</name>
</gene>
<evidence type="ECO:0000313" key="2">
    <source>
        <dbReference type="EMBL" id="PQO37003.1"/>
    </source>
</evidence>
<dbReference type="AlphaFoldDB" id="A0A2S8FXX2"/>
<proteinExistence type="predicted"/>
<dbReference type="RefSeq" id="WP_105351552.1">
    <property type="nucleotide sequence ID" value="NZ_PUIA01000017.1"/>
</dbReference>
<sequence length="157" mass="16829">MSFPTGHARSWQWVWLMLGVLAWGGCSSNGLPSDAASVEGTVTMQGAKVVDAVVVFRSDSGDAAVGKTNEEGKFQLSSASIPGGTRPGHYQVTIVKREPLTETASTEEDPNYNPNQRSAPSKPRGHLLPEKYSRPNTSELKADIVAGKNTIDFELTP</sequence>
<dbReference type="OrthoDB" id="268362at2"/>
<evidence type="ECO:0000256" key="1">
    <source>
        <dbReference type="SAM" id="MobiDB-lite"/>
    </source>
</evidence>
<organism evidence="2 3">
    <name type="scientific">Blastopirellula marina</name>
    <dbReference type="NCBI Taxonomy" id="124"/>
    <lineage>
        <taxon>Bacteria</taxon>
        <taxon>Pseudomonadati</taxon>
        <taxon>Planctomycetota</taxon>
        <taxon>Planctomycetia</taxon>
        <taxon>Pirellulales</taxon>
        <taxon>Pirellulaceae</taxon>
        <taxon>Blastopirellula</taxon>
    </lineage>
</organism>
<accession>A0A2S8FXX2</accession>
<reference evidence="2 3" key="1">
    <citation type="submission" date="2018-02" db="EMBL/GenBank/DDBJ databases">
        <title>Comparative genomes isolates from brazilian mangrove.</title>
        <authorList>
            <person name="Araujo J.E."/>
            <person name="Taketani R.G."/>
            <person name="Silva M.C.P."/>
            <person name="Loureco M.V."/>
            <person name="Andreote F.D."/>
        </authorList>
    </citation>
    <scope>NUCLEOTIDE SEQUENCE [LARGE SCALE GENOMIC DNA]</scope>
    <source>
        <strain evidence="2 3">HEX-2 MGV</strain>
    </source>
</reference>